<sequence>MLVHLALSDLSVEGYAVPGDNPCLSFLDLVPVLCDGYNSSTLATERVPSGFRWMVYTCFSPFYQSLPLPQGILLCHGCLIDESCRTLNEVEVMILHSWSYPL</sequence>
<evidence type="ECO:0000313" key="1">
    <source>
        <dbReference type="EMBL" id="KAL2474301.1"/>
    </source>
</evidence>
<dbReference type="Proteomes" id="UP001604336">
    <property type="component" value="Unassembled WGS sequence"/>
</dbReference>
<name>A0ABD1QDU7_9LAMI</name>
<dbReference type="EMBL" id="JBFOLK010000011">
    <property type="protein sequence ID" value="KAL2474301.1"/>
    <property type="molecule type" value="Genomic_DNA"/>
</dbReference>
<organism evidence="1 2">
    <name type="scientific">Abeliophyllum distichum</name>
    <dbReference type="NCBI Taxonomy" id="126358"/>
    <lineage>
        <taxon>Eukaryota</taxon>
        <taxon>Viridiplantae</taxon>
        <taxon>Streptophyta</taxon>
        <taxon>Embryophyta</taxon>
        <taxon>Tracheophyta</taxon>
        <taxon>Spermatophyta</taxon>
        <taxon>Magnoliopsida</taxon>
        <taxon>eudicotyledons</taxon>
        <taxon>Gunneridae</taxon>
        <taxon>Pentapetalae</taxon>
        <taxon>asterids</taxon>
        <taxon>lamiids</taxon>
        <taxon>Lamiales</taxon>
        <taxon>Oleaceae</taxon>
        <taxon>Forsythieae</taxon>
        <taxon>Abeliophyllum</taxon>
    </lineage>
</organism>
<dbReference type="AlphaFoldDB" id="A0ABD1QDU7"/>
<comment type="caution">
    <text evidence="1">The sequence shown here is derived from an EMBL/GenBank/DDBJ whole genome shotgun (WGS) entry which is preliminary data.</text>
</comment>
<protein>
    <submittedName>
        <fullName evidence="1">Uncharacterized protein</fullName>
    </submittedName>
</protein>
<evidence type="ECO:0000313" key="2">
    <source>
        <dbReference type="Proteomes" id="UP001604336"/>
    </source>
</evidence>
<accession>A0ABD1QDU7</accession>
<gene>
    <name evidence="1" type="ORF">Adt_35037</name>
</gene>
<keyword evidence="2" id="KW-1185">Reference proteome</keyword>
<reference evidence="2" key="1">
    <citation type="submission" date="2024-07" db="EMBL/GenBank/DDBJ databases">
        <title>Two chromosome-level genome assemblies of Korean endemic species Abeliophyllum distichum and Forsythia ovata (Oleaceae).</title>
        <authorList>
            <person name="Jang H."/>
        </authorList>
    </citation>
    <scope>NUCLEOTIDE SEQUENCE [LARGE SCALE GENOMIC DNA]</scope>
</reference>
<proteinExistence type="predicted"/>